<dbReference type="InterPro" id="IPR052162">
    <property type="entry name" value="Sensor_kinase/Photoreceptor"/>
</dbReference>
<accession>A0A1Q6DT43</accession>
<gene>
    <name evidence="7" type="ORF">BTN85_0011</name>
</gene>
<dbReference type="Proteomes" id="UP000185744">
    <property type="component" value="Unassembled WGS sequence"/>
</dbReference>
<dbReference type="PANTHER" id="PTHR43304">
    <property type="entry name" value="PHYTOCHROME-LIKE PROTEIN CPH1"/>
    <property type="match status" value="1"/>
</dbReference>
<dbReference type="AlphaFoldDB" id="A0A1Q6DT43"/>
<dbReference type="InterPro" id="IPR035965">
    <property type="entry name" value="PAS-like_dom_sf"/>
</dbReference>
<dbReference type="InterPro" id="IPR013655">
    <property type="entry name" value="PAS_fold_3"/>
</dbReference>
<evidence type="ECO:0000256" key="3">
    <source>
        <dbReference type="ARBA" id="ARBA00022553"/>
    </source>
</evidence>
<comment type="catalytic activity">
    <reaction evidence="1">
        <text>ATP + protein L-histidine = ADP + protein N-phospho-L-histidine.</text>
        <dbReference type="EC" id="2.7.13.3"/>
    </reaction>
</comment>
<dbReference type="SUPFAM" id="SSF55785">
    <property type="entry name" value="PYP-like sensor domain (PAS domain)"/>
    <property type="match status" value="1"/>
</dbReference>
<evidence type="ECO:0000256" key="4">
    <source>
        <dbReference type="ARBA" id="ARBA00022679"/>
    </source>
</evidence>
<proteinExistence type="predicted"/>
<sequence length="187" mass="22163">MPLYECKYDEKWTMKYICGHFQDVTGYDPSALLNNNKISYRDIIHPSDRSKVKNKIKKSIKQKRPFNVVYRIKTANNKIKKVWEEGHAVYREDGPELLEGIILDIESEEDVRDNNTPFKGNMFISKDVENNEVILRYMKEVKLDPDDALKLVEKIERENNIHNEEDEEWIKKLKKYAKDLNGTIKIN</sequence>
<dbReference type="PROSITE" id="PS50112">
    <property type="entry name" value="PAS"/>
    <property type="match status" value="1"/>
</dbReference>
<evidence type="ECO:0000259" key="6">
    <source>
        <dbReference type="PROSITE" id="PS50112"/>
    </source>
</evidence>
<comment type="caution">
    <text evidence="7">The sequence shown here is derived from an EMBL/GenBank/DDBJ whole genome shotgun (WGS) entry which is preliminary data.</text>
</comment>
<evidence type="ECO:0000256" key="2">
    <source>
        <dbReference type="ARBA" id="ARBA00012438"/>
    </source>
</evidence>
<keyword evidence="8" id="KW-1185">Reference proteome</keyword>
<dbReference type="STRING" id="1903181.BTN85_0011"/>
<protein>
    <recommendedName>
        <fullName evidence="2">histidine kinase</fullName>
        <ecNumber evidence="2">2.7.13.3</ecNumber>
    </recommendedName>
</protein>
<reference evidence="7" key="1">
    <citation type="submission" date="2016-12" db="EMBL/GenBank/DDBJ databases">
        <title>Discovery of methanogenic haloarchaea.</title>
        <authorList>
            <person name="Sorokin D.Y."/>
            <person name="Makarova K.S."/>
            <person name="Abbas B."/>
            <person name="Ferrer M."/>
            <person name="Golyshin P.N."/>
        </authorList>
    </citation>
    <scope>NUCLEOTIDE SEQUENCE [LARGE SCALE GENOMIC DNA]</scope>
    <source>
        <strain evidence="7">HMET1</strain>
    </source>
</reference>
<dbReference type="GO" id="GO:0004673">
    <property type="term" value="F:protein histidine kinase activity"/>
    <property type="evidence" value="ECO:0007669"/>
    <property type="project" value="UniProtKB-EC"/>
</dbReference>
<dbReference type="InterPro" id="IPR000014">
    <property type="entry name" value="PAS"/>
</dbReference>
<keyword evidence="4" id="KW-0808">Transferase</keyword>
<feature type="domain" description="PAS" evidence="6">
    <location>
        <begin position="9"/>
        <end position="63"/>
    </location>
</feature>
<evidence type="ECO:0000256" key="1">
    <source>
        <dbReference type="ARBA" id="ARBA00000085"/>
    </source>
</evidence>
<organism evidence="7 8">
    <name type="scientific">Methanohalarchaeum thermophilum</name>
    <dbReference type="NCBI Taxonomy" id="1903181"/>
    <lineage>
        <taxon>Archaea</taxon>
        <taxon>Methanobacteriati</taxon>
        <taxon>Methanobacteriota</taxon>
        <taxon>Methanonatronarchaeia</taxon>
        <taxon>Methanonatronarchaeales</taxon>
        <taxon>Methanonatronarchaeaceae</taxon>
        <taxon>Candidatus Methanohalarchaeum</taxon>
    </lineage>
</organism>
<dbReference type="InParanoid" id="A0A1Q6DT43"/>
<keyword evidence="5" id="KW-0418">Kinase</keyword>
<name>A0A1Q6DT43_METT1</name>
<dbReference type="EC" id="2.7.13.3" evidence="2"/>
<keyword evidence="3" id="KW-0597">Phosphoprotein</keyword>
<dbReference type="EMBL" id="MSDW01000001">
    <property type="protein sequence ID" value="OKY77545.1"/>
    <property type="molecule type" value="Genomic_DNA"/>
</dbReference>
<dbReference type="CDD" id="cd00130">
    <property type="entry name" value="PAS"/>
    <property type="match status" value="1"/>
</dbReference>
<evidence type="ECO:0000313" key="7">
    <source>
        <dbReference type="EMBL" id="OKY77545.1"/>
    </source>
</evidence>
<dbReference type="Gene3D" id="3.30.450.20">
    <property type="entry name" value="PAS domain"/>
    <property type="match status" value="1"/>
</dbReference>
<dbReference type="Pfam" id="PF08447">
    <property type="entry name" value="PAS_3"/>
    <property type="match status" value="1"/>
</dbReference>
<evidence type="ECO:0000313" key="8">
    <source>
        <dbReference type="Proteomes" id="UP000185744"/>
    </source>
</evidence>
<dbReference type="PANTHER" id="PTHR43304:SF1">
    <property type="entry name" value="PAC DOMAIN-CONTAINING PROTEIN"/>
    <property type="match status" value="1"/>
</dbReference>
<evidence type="ECO:0000256" key="5">
    <source>
        <dbReference type="ARBA" id="ARBA00022777"/>
    </source>
</evidence>